<dbReference type="InterPro" id="IPR039051">
    <property type="entry name" value="SE-CTX-like"/>
</dbReference>
<gene>
    <name evidence="1" type="ORF">FQN60_008548</name>
</gene>
<dbReference type="PANTHER" id="PTHR40472:SF10">
    <property type="entry name" value="RAPUNZEL 5"/>
    <property type="match status" value="1"/>
</dbReference>
<name>A0A5J5CAG2_9PERO</name>
<dbReference type="EMBL" id="VOFY01002750">
    <property type="protein sequence ID" value="KAA8577486.1"/>
    <property type="molecule type" value="Genomic_DNA"/>
</dbReference>
<proteinExistence type="predicted"/>
<keyword evidence="2" id="KW-1185">Reference proteome</keyword>
<evidence type="ECO:0000313" key="1">
    <source>
        <dbReference type="EMBL" id="KAA8577486.1"/>
    </source>
</evidence>
<dbReference type="AlphaFoldDB" id="A0A5J5CAG2"/>
<sequence length="459" mass="50829">MNSLNISNAVDVLTNVPDTMEARAQGVNAIAHALVSCFPRVAALSLKDLTLKAPNTGEFSGRIWPVFVNSTRTCFQLFRALTLPVSPSPEYTLELLARAWRCVTPQVLEHFTPMGTGGLVRVSYAHYTKHLLGPLNRLAKVTIISESERRLMIDVLRNGVLPCFAGQGDSMPDRLVSSTIALTFAACGLRANRDKIEKGVEIIGQASEVLAATVGQLHPVLEAMILEGIQDEIDQIARELQTTSMNKQNFDREAQMLSQYKKFQDFVNTKPKFKEKKTEKFISHYENTDADLNLDALYNAVTGENTSGDPMLETVLATEQRSRRAVEDFCVRLKKLFVVGIIAVMGHSALKEGVVGEEMVRKTFGNRERIFFFKWLARKKCHGSGGANWFDILTKSKVKVVLSFCVDPKPIKKSQIQEKIESQKMKGGMMAVALALNKSFPTAWSMLSAIGGSGDQQLP</sequence>
<protein>
    <submittedName>
        <fullName evidence="1">Uncharacterized protein</fullName>
    </submittedName>
</protein>
<accession>A0A5J5CAG2</accession>
<reference evidence="1 2" key="1">
    <citation type="submission" date="2019-08" db="EMBL/GenBank/DDBJ databases">
        <title>A chromosome-level genome assembly, high-density linkage maps, and genome scans reveal the genomic architecture of hybrid incompatibilities underlying speciation via character displacement in darters (Percidae: Etheostominae).</title>
        <authorList>
            <person name="Moran R.L."/>
            <person name="Catchen J.M."/>
            <person name="Fuller R.C."/>
        </authorList>
    </citation>
    <scope>NUCLEOTIDE SEQUENCE [LARGE SCALE GENOMIC DNA]</scope>
    <source>
        <strain evidence="1">EspeVRDwgs_2016</strain>
        <tissue evidence="1">Muscle</tissue>
    </source>
</reference>
<dbReference type="PANTHER" id="PTHR40472">
    <property type="entry name" value="RICIN B-TYPE LECTIN DOMAIN-CONTAINING PROTEIN"/>
    <property type="match status" value="1"/>
</dbReference>
<organism evidence="1 2">
    <name type="scientific">Etheostoma spectabile</name>
    <name type="common">orangethroat darter</name>
    <dbReference type="NCBI Taxonomy" id="54343"/>
    <lineage>
        <taxon>Eukaryota</taxon>
        <taxon>Metazoa</taxon>
        <taxon>Chordata</taxon>
        <taxon>Craniata</taxon>
        <taxon>Vertebrata</taxon>
        <taxon>Euteleostomi</taxon>
        <taxon>Actinopterygii</taxon>
        <taxon>Neopterygii</taxon>
        <taxon>Teleostei</taxon>
        <taxon>Neoteleostei</taxon>
        <taxon>Acanthomorphata</taxon>
        <taxon>Eupercaria</taxon>
        <taxon>Perciformes</taxon>
        <taxon>Percoidei</taxon>
        <taxon>Percidae</taxon>
        <taxon>Etheostomatinae</taxon>
        <taxon>Etheostoma</taxon>
    </lineage>
</organism>
<evidence type="ECO:0000313" key="2">
    <source>
        <dbReference type="Proteomes" id="UP000327493"/>
    </source>
</evidence>
<comment type="caution">
    <text evidence="1">The sequence shown here is derived from an EMBL/GenBank/DDBJ whole genome shotgun (WGS) entry which is preliminary data.</text>
</comment>
<dbReference type="Proteomes" id="UP000327493">
    <property type="component" value="Unassembled WGS sequence"/>
</dbReference>